<comment type="cofactor">
    <cofactor evidence="11">
        <name>Zn(2+)</name>
        <dbReference type="ChEBI" id="CHEBI:29105"/>
    </cofactor>
    <text evidence="11">Binds 1 zinc ion per subunit.</text>
</comment>
<dbReference type="UniPathway" id="UPA00031">
    <property type="reaction ID" value="UER00008"/>
</dbReference>
<dbReference type="InterPro" id="IPR038019">
    <property type="entry name" value="PRib_AMP_CycHydrolase_sf"/>
</dbReference>
<evidence type="ECO:0000256" key="7">
    <source>
        <dbReference type="ARBA" id="ARBA00022490"/>
    </source>
</evidence>
<dbReference type="AlphaFoldDB" id="A0A318PWQ4"/>
<keyword evidence="9 11" id="KW-0378">Hydrolase</keyword>
<dbReference type="OrthoDB" id="9795769at2"/>
<comment type="similarity">
    <text evidence="5">In the C-terminal section; belongs to the PRA-PH family.</text>
</comment>
<evidence type="ECO:0000256" key="2">
    <source>
        <dbReference type="ARBA" id="ARBA00001460"/>
    </source>
</evidence>
<gene>
    <name evidence="11" type="primary">hisI</name>
    <name evidence="13" type="ORF">CFR72_07065</name>
</gene>
<dbReference type="GO" id="GO:0000105">
    <property type="term" value="P:L-histidine biosynthetic process"/>
    <property type="evidence" value="ECO:0007669"/>
    <property type="project" value="UniProtKB-UniRule"/>
</dbReference>
<dbReference type="GO" id="GO:0000287">
    <property type="term" value="F:magnesium ion binding"/>
    <property type="evidence" value="ECO:0007669"/>
    <property type="project" value="UniProtKB-UniRule"/>
</dbReference>
<feature type="binding site" evidence="11">
    <location>
        <position position="89"/>
    </location>
    <ligand>
        <name>Mg(2+)</name>
        <dbReference type="ChEBI" id="CHEBI:18420"/>
    </ligand>
</feature>
<evidence type="ECO:0000256" key="3">
    <source>
        <dbReference type="ARBA" id="ARBA00005169"/>
    </source>
</evidence>
<comment type="subcellular location">
    <subcellularLocation>
        <location evidence="11">Cytoplasm</location>
    </subcellularLocation>
</comment>
<keyword evidence="11" id="KW-0460">Magnesium</keyword>
<comment type="pathway">
    <text evidence="3 11">Amino-acid biosynthesis; L-histidine biosynthesis; L-histidine from 5-phospho-alpha-D-ribose 1-diphosphate: step 3/9.</text>
</comment>
<feature type="binding site" evidence="11">
    <location>
        <position position="88"/>
    </location>
    <ligand>
        <name>Zn(2+)</name>
        <dbReference type="ChEBI" id="CHEBI:29105"/>
        <note>ligand shared between dimeric partners</note>
    </ligand>
</feature>
<dbReference type="Gene3D" id="3.10.20.810">
    <property type="entry name" value="Phosphoribosyl-AMP cyclohydrolase"/>
    <property type="match status" value="1"/>
</dbReference>
<comment type="similarity">
    <text evidence="11">Belongs to the PRA-CH family.</text>
</comment>
<comment type="caution">
    <text evidence="13">The sequence shown here is derived from an EMBL/GenBank/DDBJ whole genome shotgun (WGS) entry which is preliminary data.</text>
</comment>
<evidence type="ECO:0000256" key="6">
    <source>
        <dbReference type="ARBA" id="ARBA00008299"/>
    </source>
</evidence>
<dbReference type="PANTHER" id="PTHR42945">
    <property type="entry name" value="HISTIDINE BIOSYNTHESIS BIFUNCTIONAL PROTEIN"/>
    <property type="match status" value="1"/>
</dbReference>
<feature type="binding site" evidence="11">
    <location>
        <position position="104"/>
    </location>
    <ligand>
        <name>Zn(2+)</name>
        <dbReference type="ChEBI" id="CHEBI:29105"/>
        <note>ligand shared between dimeric partners</note>
    </ligand>
</feature>
<sequence>MAYTPPDAATCASMIAQVRFNDDGLIAAIAQQHDTGEVLMLAWMNAAALGETLRTGLVCYFSRSRQALWRKGETSGQVQTLVDARLDCDRDAVLLLVDQKGVACHTGRRSCFFNAMRPEGLVVISQPQISADELYKHG</sequence>
<evidence type="ECO:0000256" key="5">
    <source>
        <dbReference type="ARBA" id="ARBA00007731"/>
    </source>
</evidence>
<dbReference type="InterPro" id="IPR002496">
    <property type="entry name" value="PRib_AMP_CycHydrolase_dom"/>
</dbReference>
<dbReference type="EC" id="3.5.4.19" evidence="11"/>
<evidence type="ECO:0000256" key="11">
    <source>
        <dbReference type="HAMAP-Rule" id="MF_01021"/>
    </source>
</evidence>
<evidence type="ECO:0000256" key="4">
    <source>
        <dbReference type="ARBA" id="ARBA00005204"/>
    </source>
</evidence>
<feature type="binding site" evidence="11">
    <location>
        <position position="87"/>
    </location>
    <ligand>
        <name>Mg(2+)</name>
        <dbReference type="ChEBI" id="CHEBI:18420"/>
    </ligand>
</feature>
<evidence type="ECO:0000256" key="1">
    <source>
        <dbReference type="ARBA" id="ARBA00000024"/>
    </source>
</evidence>
<comment type="pathway">
    <text evidence="4">Amino-acid biosynthesis; L-histidine biosynthesis; L-histidine from 5-phospho-alpha-D-ribose 1-diphosphate: step 2/9.</text>
</comment>
<evidence type="ECO:0000313" key="14">
    <source>
        <dbReference type="Proteomes" id="UP000248301"/>
    </source>
</evidence>
<organism evidence="13 14">
    <name type="scientific">Gluconacetobacter entanii</name>
    <dbReference type="NCBI Taxonomy" id="108528"/>
    <lineage>
        <taxon>Bacteria</taxon>
        <taxon>Pseudomonadati</taxon>
        <taxon>Pseudomonadota</taxon>
        <taxon>Alphaproteobacteria</taxon>
        <taxon>Acetobacterales</taxon>
        <taxon>Acetobacteraceae</taxon>
        <taxon>Gluconacetobacter</taxon>
    </lineage>
</organism>
<keyword evidence="7 11" id="KW-0963">Cytoplasm</keyword>
<comment type="catalytic activity">
    <reaction evidence="2">
        <text>1-(5-phospho-beta-D-ribosyl)-ATP + H2O = 1-(5-phospho-beta-D-ribosyl)-5'-AMP + diphosphate + H(+)</text>
        <dbReference type="Rhea" id="RHEA:22828"/>
        <dbReference type="ChEBI" id="CHEBI:15377"/>
        <dbReference type="ChEBI" id="CHEBI:15378"/>
        <dbReference type="ChEBI" id="CHEBI:33019"/>
        <dbReference type="ChEBI" id="CHEBI:59457"/>
        <dbReference type="ChEBI" id="CHEBI:73183"/>
        <dbReference type="EC" id="3.6.1.31"/>
    </reaction>
</comment>
<evidence type="ECO:0000256" key="8">
    <source>
        <dbReference type="ARBA" id="ARBA00022605"/>
    </source>
</evidence>
<dbReference type="InterPro" id="IPR026660">
    <property type="entry name" value="PRA-CH"/>
</dbReference>
<evidence type="ECO:0000256" key="10">
    <source>
        <dbReference type="ARBA" id="ARBA00023102"/>
    </source>
</evidence>
<comment type="subunit">
    <text evidence="11">Homodimer.</text>
</comment>
<protein>
    <recommendedName>
        <fullName evidence="11">Phosphoribosyl-AMP cyclohydrolase</fullName>
        <shortName evidence="11">PRA-CH</shortName>
        <ecNumber evidence="11">3.5.4.19</ecNumber>
    </recommendedName>
</protein>
<keyword evidence="10 11" id="KW-0368">Histidine biosynthesis</keyword>
<feature type="binding site" evidence="11">
    <location>
        <position position="111"/>
    </location>
    <ligand>
        <name>Zn(2+)</name>
        <dbReference type="ChEBI" id="CHEBI:29105"/>
        <note>ligand shared between dimeric partners</note>
    </ligand>
</feature>
<dbReference type="EMBL" id="NKUF01000011">
    <property type="protein sequence ID" value="PYD63485.1"/>
    <property type="molecule type" value="Genomic_DNA"/>
</dbReference>
<dbReference type="PANTHER" id="PTHR42945:SF1">
    <property type="entry name" value="HISTIDINE BIOSYNTHESIS BIFUNCTIONAL PROTEIN HIS7"/>
    <property type="match status" value="1"/>
</dbReference>
<dbReference type="HAMAP" id="MF_01021">
    <property type="entry name" value="HisI"/>
    <property type="match status" value="1"/>
</dbReference>
<comment type="similarity">
    <text evidence="6">In the N-terminal section; belongs to the PRA-CH family.</text>
</comment>
<dbReference type="GO" id="GO:0004635">
    <property type="term" value="F:phosphoribosyl-AMP cyclohydrolase activity"/>
    <property type="evidence" value="ECO:0007669"/>
    <property type="project" value="UniProtKB-UniRule"/>
</dbReference>
<feature type="binding site" evidence="11">
    <location>
        <position position="91"/>
    </location>
    <ligand>
        <name>Mg(2+)</name>
        <dbReference type="ChEBI" id="CHEBI:18420"/>
    </ligand>
</feature>
<dbReference type="SUPFAM" id="SSF141734">
    <property type="entry name" value="HisI-like"/>
    <property type="match status" value="1"/>
</dbReference>
<dbReference type="NCBIfam" id="NF000768">
    <property type="entry name" value="PRK00051.1"/>
    <property type="match status" value="1"/>
</dbReference>
<keyword evidence="8 11" id="KW-0028">Amino-acid biosynthesis</keyword>
<comment type="function">
    <text evidence="11">Catalyzes the hydrolysis of the adenine ring of phosphoribosyl-AMP.</text>
</comment>
<feature type="domain" description="Phosphoribosyl-AMP cyclohydrolase" evidence="12">
    <location>
        <begin position="40"/>
        <end position="113"/>
    </location>
</feature>
<dbReference type="FunFam" id="3.10.20.810:FF:000001">
    <property type="entry name" value="Histidine biosynthesis bifunctional protein HisIE"/>
    <property type="match status" value="1"/>
</dbReference>
<dbReference type="Proteomes" id="UP000248301">
    <property type="component" value="Unassembled WGS sequence"/>
</dbReference>
<evidence type="ECO:0000313" key="13">
    <source>
        <dbReference type="EMBL" id="PYD63485.1"/>
    </source>
</evidence>
<dbReference type="GO" id="GO:0005737">
    <property type="term" value="C:cytoplasm"/>
    <property type="evidence" value="ECO:0007669"/>
    <property type="project" value="UniProtKB-SubCell"/>
</dbReference>
<name>A0A318PWQ4_9PROT</name>
<keyword evidence="11" id="KW-0862">Zinc</keyword>
<evidence type="ECO:0000259" key="12">
    <source>
        <dbReference type="Pfam" id="PF01502"/>
    </source>
</evidence>
<comment type="cofactor">
    <cofactor evidence="11">
        <name>Mg(2+)</name>
        <dbReference type="ChEBI" id="CHEBI:18420"/>
    </cofactor>
    <text evidence="11">Binds 1 Mg(2+) ion per subunit.</text>
</comment>
<dbReference type="GO" id="GO:0008270">
    <property type="term" value="F:zinc ion binding"/>
    <property type="evidence" value="ECO:0007669"/>
    <property type="project" value="UniProtKB-UniRule"/>
</dbReference>
<dbReference type="RefSeq" id="WP_110913296.1">
    <property type="nucleotide sequence ID" value="NZ_NKUF01000011.1"/>
</dbReference>
<proteinExistence type="inferred from homology"/>
<reference evidence="13 14" key="1">
    <citation type="submission" date="2017-07" db="EMBL/GenBank/DDBJ databases">
        <title>A draft genome sequence of Gluconacetobacter entanii LTH 4560.</title>
        <authorList>
            <person name="Skraban J."/>
            <person name="Cleenwerck I."/>
            <person name="Vandamme P."/>
            <person name="Trcek J."/>
        </authorList>
    </citation>
    <scope>NUCLEOTIDE SEQUENCE [LARGE SCALE GENOMIC DNA]</scope>
    <source>
        <strain evidence="13 14">LTH 4560</strain>
    </source>
</reference>
<dbReference type="Pfam" id="PF01502">
    <property type="entry name" value="PRA-CH"/>
    <property type="match status" value="1"/>
</dbReference>
<accession>A0A318PWQ4</accession>
<keyword evidence="11" id="KW-0479">Metal-binding</keyword>
<dbReference type="GO" id="GO:0004636">
    <property type="term" value="F:phosphoribosyl-ATP diphosphatase activity"/>
    <property type="evidence" value="ECO:0007669"/>
    <property type="project" value="UniProtKB-EC"/>
</dbReference>
<evidence type="ECO:0000256" key="9">
    <source>
        <dbReference type="ARBA" id="ARBA00022801"/>
    </source>
</evidence>
<comment type="catalytic activity">
    <reaction evidence="1 11">
        <text>1-(5-phospho-beta-D-ribosyl)-5'-AMP + H2O = 1-(5-phospho-beta-D-ribosyl)-5-[(5-phospho-beta-D-ribosylamino)methylideneamino]imidazole-4-carboxamide</text>
        <dbReference type="Rhea" id="RHEA:20049"/>
        <dbReference type="ChEBI" id="CHEBI:15377"/>
        <dbReference type="ChEBI" id="CHEBI:58435"/>
        <dbReference type="ChEBI" id="CHEBI:59457"/>
        <dbReference type="EC" id="3.5.4.19"/>
    </reaction>
</comment>